<dbReference type="EMBL" id="RHFK02000015">
    <property type="protein sequence ID" value="TWW64386.1"/>
    <property type="molecule type" value="Genomic_DNA"/>
</dbReference>
<keyword evidence="3" id="KW-1185">Reference proteome</keyword>
<organism evidence="2 3">
    <name type="scientific">Takifugu flavidus</name>
    <name type="common">sansaifugu</name>
    <dbReference type="NCBI Taxonomy" id="433684"/>
    <lineage>
        <taxon>Eukaryota</taxon>
        <taxon>Metazoa</taxon>
        <taxon>Chordata</taxon>
        <taxon>Craniata</taxon>
        <taxon>Vertebrata</taxon>
        <taxon>Euteleostomi</taxon>
        <taxon>Actinopterygii</taxon>
        <taxon>Neopterygii</taxon>
        <taxon>Teleostei</taxon>
        <taxon>Neoteleostei</taxon>
        <taxon>Acanthomorphata</taxon>
        <taxon>Eupercaria</taxon>
        <taxon>Tetraodontiformes</taxon>
        <taxon>Tetradontoidea</taxon>
        <taxon>Tetraodontidae</taxon>
        <taxon>Takifugu</taxon>
    </lineage>
</organism>
<sequence>MRRAWLTGELSWPDEVGVADSRPPGGFQTYWTNSKPSSTQGGSNPPVHGCMDVLQRGSVSPLKIPWQTLADSRPGPPPSAPQTAHHPFRVEDVSHLSSFVATSKIYK</sequence>
<comment type="caution">
    <text evidence="2">The sequence shown here is derived from an EMBL/GenBank/DDBJ whole genome shotgun (WGS) entry which is preliminary data.</text>
</comment>
<evidence type="ECO:0000313" key="3">
    <source>
        <dbReference type="Proteomes" id="UP000324091"/>
    </source>
</evidence>
<evidence type="ECO:0000313" key="2">
    <source>
        <dbReference type="EMBL" id="TWW64386.1"/>
    </source>
</evidence>
<feature type="region of interest" description="Disordered" evidence="1">
    <location>
        <begin position="14"/>
        <end position="49"/>
    </location>
</feature>
<dbReference type="Proteomes" id="UP000324091">
    <property type="component" value="Chromosome 22"/>
</dbReference>
<feature type="compositionally biased region" description="Polar residues" evidence="1">
    <location>
        <begin position="29"/>
        <end position="43"/>
    </location>
</feature>
<protein>
    <submittedName>
        <fullName evidence="2">Uncharacterized protein</fullName>
    </submittedName>
</protein>
<reference evidence="2 3" key="1">
    <citation type="submission" date="2019-04" db="EMBL/GenBank/DDBJ databases">
        <title>Chromosome genome assembly for Takifugu flavidus.</title>
        <authorList>
            <person name="Xiao S."/>
        </authorList>
    </citation>
    <scope>NUCLEOTIDE SEQUENCE [LARGE SCALE GENOMIC DNA]</scope>
    <source>
        <strain evidence="2">HTHZ2018</strain>
        <tissue evidence="2">Muscle</tissue>
    </source>
</reference>
<proteinExistence type="predicted"/>
<dbReference type="AlphaFoldDB" id="A0A5C6NB24"/>
<name>A0A5C6NB24_9TELE</name>
<accession>A0A5C6NB24</accession>
<gene>
    <name evidence="2" type="ORF">D4764_22G0000330</name>
</gene>
<evidence type="ECO:0000256" key="1">
    <source>
        <dbReference type="SAM" id="MobiDB-lite"/>
    </source>
</evidence>